<organism evidence="2 3">
    <name type="scientific">Albidovulum denitrificans</name>
    <dbReference type="NCBI Taxonomy" id="404881"/>
    <lineage>
        <taxon>Bacteria</taxon>
        <taxon>Pseudomonadati</taxon>
        <taxon>Pseudomonadota</taxon>
        <taxon>Alphaproteobacteria</taxon>
        <taxon>Rhodobacterales</taxon>
        <taxon>Paracoccaceae</taxon>
        <taxon>Albidovulum</taxon>
    </lineage>
</organism>
<name>A0A2S8SAU7_9RHOB</name>
<protein>
    <submittedName>
        <fullName evidence="2">Tripartite ATP-independent transporter DctM subunit</fullName>
    </submittedName>
</protein>
<evidence type="ECO:0000313" key="3">
    <source>
        <dbReference type="Proteomes" id="UP000238338"/>
    </source>
</evidence>
<keyword evidence="1" id="KW-1133">Transmembrane helix</keyword>
<keyword evidence="1" id="KW-0472">Membrane</keyword>
<feature type="transmembrane region" description="Helical" evidence="1">
    <location>
        <begin position="32"/>
        <end position="53"/>
    </location>
</feature>
<gene>
    <name evidence="2" type="ORF">LX70_01728</name>
</gene>
<dbReference type="EMBL" id="PVEP01000002">
    <property type="protein sequence ID" value="PQV57916.1"/>
    <property type="molecule type" value="Genomic_DNA"/>
</dbReference>
<dbReference type="OrthoDB" id="9790209at2"/>
<keyword evidence="1" id="KW-0812">Transmembrane</keyword>
<dbReference type="Proteomes" id="UP000238338">
    <property type="component" value="Unassembled WGS sequence"/>
</dbReference>
<dbReference type="AlphaFoldDB" id="A0A2S8SAU7"/>
<proteinExistence type="predicted"/>
<sequence length="65" mass="6917">MLLLETALITPLIGVSLYVIKGVRGTGSINDVIFGALPFVVAMLLMIAALLVFPEIATWLPDTFG</sequence>
<comment type="caution">
    <text evidence="2">The sequence shown here is derived from an EMBL/GenBank/DDBJ whole genome shotgun (WGS) entry which is preliminary data.</text>
</comment>
<keyword evidence="3" id="KW-1185">Reference proteome</keyword>
<accession>A0A2S8SAU7</accession>
<reference evidence="2 3" key="1">
    <citation type="submission" date="2018-02" db="EMBL/GenBank/DDBJ databases">
        <title>Genomic Encyclopedia of Archaeal and Bacterial Type Strains, Phase II (KMG-II): from individual species to whole genera.</title>
        <authorList>
            <person name="Goeker M."/>
        </authorList>
    </citation>
    <scope>NUCLEOTIDE SEQUENCE [LARGE SCALE GENOMIC DNA]</scope>
    <source>
        <strain evidence="2 3">DSM 18921</strain>
    </source>
</reference>
<feature type="transmembrane region" description="Helical" evidence="1">
    <location>
        <begin position="6"/>
        <end position="23"/>
    </location>
</feature>
<evidence type="ECO:0000256" key="1">
    <source>
        <dbReference type="SAM" id="Phobius"/>
    </source>
</evidence>
<evidence type="ECO:0000313" key="2">
    <source>
        <dbReference type="EMBL" id="PQV57916.1"/>
    </source>
</evidence>